<keyword evidence="1" id="KW-0732">Signal</keyword>
<dbReference type="Proteomes" id="UP000075606">
    <property type="component" value="Unassembled WGS sequence"/>
</dbReference>
<gene>
    <name evidence="2" type="ORF">AWW68_08335</name>
</gene>
<feature type="signal peptide" evidence="1">
    <location>
        <begin position="1"/>
        <end position="21"/>
    </location>
</feature>
<evidence type="ECO:0000313" key="2">
    <source>
        <dbReference type="EMBL" id="KYG75828.1"/>
    </source>
</evidence>
<dbReference type="AlphaFoldDB" id="A0A150XAT7"/>
<name>A0A150XAT7_9BACT</name>
<organism evidence="2 3">
    <name type="scientific">Roseivirga spongicola</name>
    <dbReference type="NCBI Taxonomy" id="333140"/>
    <lineage>
        <taxon>Bacteria</taxon>
        <taxon>Pseudomonadati</taxon>
        <taxon>Bacteroidota</taxon>
        <taxon>Cytophagia</taxon>
        <taxon>Cytophagales</taxon>
        <taxon>Roseivirgaceae</taxon>
        <taxon>Roseivirga</taxon>
    </lineage>
</organism>
<protein>
    <submittedName>
        <fullName evidence="2">Uncharacterized protein</fullName>
    </submittedName>
</protein>
<comment type="caution">
    <text evidence="2">The sequence shown here is derived from an EMBL/GenBank/DDBJ whole genome shotgun (WGS) entry which is preliminary data.</text>
</comment>
<dbReference type="EMBL" id="LRPC01000012">
    <property type="protein sequence ID" value="KYG75828.1"/>
    <property type="molecule type" value="Genomic_DNA"/>
</dbReference>
<proteinExistence type="predicted"/>
<evidence type="ECO:0000313" key="3">
    <source>
        <dbReference type="Proteomes" id="UP000075606"/>
    </source>
</evidence>
<feature type="chain" id="PRO_5007574465" evidence="1">
    <location>
        <begin position="22"/>
        <end position="151"/>
    </location>
</feature>
<dbReference type="RefSeq" id="WP_068219786.1">
    <property type="nucleotide sequence ID" value="NZ_CP139724.1"/>
</dbReference>
<keyword evidence="3" id="KW-1185">Reference proteome</keyword>
<evidence type="ECO:0000256" key="1">
    <source>
        <dbReference type="SAM" id="SignalP"/>
    </source>
</evidence>
<reference evidence="2 3" key="1">
    <citation type="submission" date="2016-01" db="EMBL/GenBank/DDBJ databases">
        <title>Genome sequencing of Roseivirga spongicola UST030701-084.</title>
        <authorList>
            <person name="Selvaratnam C."/>
            <person name="Thevarajoo S."/>
            <person name="Goh K.M."/>
            <person name="Ee R."/>
            <person name="Chan K.-G."/>
            <person name="Chong C.S."/>
        </authorList>
    </citation>
    <scope>NUCLEOTIDE SEQUENCE [LARGE SCALE GENOMIC DNA]</scope>
    <source>
        <strain evidence="2 3">UST030701-084</strain>
    </source>
</reference>
<accession>A0A150XAT7</accession>
<sequence length="151" mass="17377">MRPTTVICMLIAFIATGSLNAQHVYPEKFDNCYLDEFKFEETSIIAEIEDKVLTQVITEGWDDKMLKKAEGYLGLQILVDRRGKSCLMSVRNDTNMKLKKMKLNENIDNNLKWKGQEDKISVIVLLQFEGDQITVKRLGTTDMVNLVEIKE</sequence>
<dbReference type="OrthoDB" id="799853at2"/>